<keyword evidence="3" id="KW-1185">Reference proteome</keyword>
<dbReference type="InterPro" id="IPR001387">
    <property type="entry name" value="Cro/C1-type_HTH"/>
</dbReference>
<gene>
    <name evidence="2" type="ORF">C7476_115112</name>
</gene>
<dbReference type="Proteomes" id="UP000253324">
    <property type="component" value="Unassembled WGS sequence"/>
</dbReference>
<sequence>MTKDLKEHIAELELVQTTDPDNEKPVYRSPGFDGIATFGELDDRLGEALRRCRQKQGLSRADIAILVGLSEQVYGRYERNSSKMTVSRLIHLSEVLGASPLSMLFSTAPHLWGKSEVEAERRFRIMKLLEDLPAETMASVTTLLETVAVLQAKVDET</sequence>
<dbReference type="Gene3D" id="1.10.260.40">
    <property type="entry name" value="lambda repressor-like DNA-binding domains"/>
    <property type="match status" value="1"/>
</dbReference>
<accession>A0A368YMK5</accession>
<dbReference type="EMBL" id="QPJM01000015">
    <property type="protein sequence ID" value="RCW80147.1"/>
    <property type="molecule type" value="Genomic_DNA"/>
</dbReference>
<evidence type="ECO:0000313" key="3">
    <source>
        <dbReference type="Proteomes" id="UP000253324"/>
    </source>
</evidence>
<proteinExistence type="predicted"/>
<dbReference type="GO" id="GO:0003677">
    <property type="term" value="F:DNA binding"/>
    <property type="evidence" value="ECO:0007669"/>
    <property type="project" value="InterPro"/>
</dbReference>
<comment type="caution">
    <text evidence="2">The sequence shown here is derived from an EMBL/GenBank/DDBJ whole genome shotgun (WGS) entry which is preliminary data.</text>
</comment>
<dbReference type="CDD" id="cd00093">
    <property type="entry name" value="HTH_XRE"/>
    <property type="match status" value="1"/>
</dbReference>
<protein>
    <submittedName>
        <fullName evidence="2">Helix-turn-helix protein</fullName>
    </submittedName>
</protein>
<dbReference type="Pfam" id="PF01381">
    <property type="entry name" value="HTH_3"/>
    <property type="match status" value="1"/>
</dbReference>
<dbReference type="InterPro" id="IPR010982">
    <property type="entry name" value="Lambda_DNA-bd_dom_sf"/>
</dbReference>
<dbReference type="PROSITE" id="PS50943">
    <property type="entry name" value="HTH_CROC1"/>
    <property type="match status" value="1"/>
</dbReference>
<evidence type="ECO:0000313" key="2">
    <source>
        <dbReference type="EMBL" id="RCW80147.1"/>
    </source>
</evidence>
<reference evidence="2 3" key="1">
    <citation type="submission" date="2018-07" db="EMBL/GenBank/DDBJ databases">
        <title>Genomic Encyclopedia of Type Strains, Phase III (KMG-III): the genomes of soil and plant-associated and newly described type strains.</title>
        <authorList>
            <person name="Whitman W."/>
        </authorList>
    </citation>
    <scope>NUCLEOTIDE SEQUENCE [LARGE SCALE GENOMIC DNA]</scope>
    <source>
        <strain evidence="2 3">31-25a</strain>
    </source>
</reference>
<name>A0A368YMK5_9HYPH</name>
<dbReference type="SMART" id="SM00530">
    <property type="entry name" value="HTH_XRE"/>
    <property type="match status" value="1"/>
</dbReference>
<dbReference type="SUPFAM" id="SSF47413">
    <property type="entry name" value="lambda repressor-like DNA-binding domains"/>
    <property type="match status" value="1"/>
</dbReference>
<feature type="domain" description="HTH cro/C1-type" evidence="1">
    <location>
        <begin position="49"/>
        <end position="104"/>
    </location>
</feature>
<dbReference type="RefSeq" id="WP_114431879.1">
    <property type="nucleotide sequence ID" value="NZ_QPJM01000015.1"/>
</dbReference>
<dbReference type="AlphaFoldDB" id="A0A368YMK5"/>
<evidence type="ECO:0000259" key="1">
    <source>
        <dbReference type="PROSITE" id="PS50943"/>
    </source>
</evidence>
<dbReference type="OrthoDB" id="5522295at2"/>
<organism evidence="2 3">
    <name type="scientific">Phyllobacterium bourgognense</name>
    <dbReference type="NCBI Taxonomy" id="314236"/>
    <lineage>
        <taxon>Bacteria</taxon>
        <taxon>Pseudomonadati</taxon>
        <taxon>Pseudomonadota</taxon>
        <taxon>Alphaproteobacteria</taxon>
        <taxon>Hyphomicrobiales</taxon>
        <taxon>Phyllobacteriaceae</taxon>
        <taxon>Phyllobacterium</taxon>
    </lineage>
</organism>